<dbReference type="KEGG" id="dcr:108196818"/>
<feature type="compositionally biased region" description="Low complexity" evidence="7">
    <location>
        <begin position="489"/>
        <end position="501"/>
    </location>
</feature>
<feature type="region of interest" description="Disordered" evidence="7">
    <location>
        <begin position="320"/>
        <end position="344"/>
    </location>
</feature>
<proteinExistence type="inferred from homology"/>
<protein>
    <recommendedName>
        <fullName evidence="6">Protein transport protein sec16</fullName>
    </recommendedName>
</protein>
<keyword evidence="6" id="KW-0472">Membrane</keyword>
<feature type="compositionally biased region" description="Low complexity" evidence="7">
    <location>
        <begin position="1157"/>
        <end position="1173"/>
    </location>
</feature>
<evidence type="ECO:0000256" key="3">
    <source>
        <dbReference type="ARBA" id="ARBA00022448"/>
    </source>
</evidence>
<dbReference type="Proteomes" id="UP000077755">
    <property type="component" value="Chromosome 7"/>
</dbReference>
<dbReference type="GO" id="GO:0007030">
    <property type="term" value="P:Golgi organization"/>
    <property type="evidence" value="ECO:0007669"/>
    <property type="project" value="TreeGrafter"/>
</dbReference>
<evidence type="ECO:0000256" key="7">
    <source>
        <dbReference type="SAM" id="MobiDB-lite"/>
    </source>
</evidence>
<dbReference type="GO" id="GO:0012507">
    <property type="term" value="C:ER to Golgi transport vesicle membrane"/>
    <property type="evidence" value="ECO:0007669"/>
    <property type="project" value="TreeGrafter"/>
</dbReference>
<gene>
    <name evidence="10" type="ORF">DCAR_0728801</name>
</gene>
<feature type="region of interest" description="Disordered" evidence="7">
    <location>
        <begin position="1206"/>
        <end position="1315"/>
    </location>
</feature>
<feature type="region of interest" description="Disordered" evidence="7">
    <location>
        <begin position="477"/>
        <end position="503"/>
    </location>
</feature>
<feature type="compositionally biased region" description="Polar residues" evidence="7">
    <location>
        <begin position="320"/>
        <end position="343"/>
    </location>
</feature>
<dbReference type="CDD" id="cd09233">
    <property type="entry name" value="ACE1-Sec16-like"/>
    <property type="match status" value="1"/>
</dbReference>
<dbReference type="PANTHER" id="PTHR13402">
    <property type="entry name" value="RGPR-RELATED"/>
    <property type="match status" value="1"/>
</dbReference>
<keyword evidence="11" id="KW-1185">Reference proteome</keyword>
<evidence type="ECO:0000313" key="11">
    <source>
        <dbReference type="Proteomes" id="UP000077755"/>
    </source>
</evidence>
<organism evidence="10 11">
    <name type="scientific">Daucus carota subsp. sativus</name>
    <name type="common">Carrot</name>
    <dbReference type="NCBI Taxonomy" id="79200"/>
    <lineage>
        <taxon>Eukaryota</taxon>
        <taxon>Viridiplantae</taxon>
        <taxon>Streptophyta</taxon>
        <taxon>Embryophyta</taxon>
        <taxon>Tracheophyta</taxon>
        <taxon>Spermatophyta</taxon>
        <taxon>Magnoliopsida</taxon>
        <taxon>eudicotyledons</taxon>
        <taxon>Gunneridae</taxon>
        <taxon>Pentapetalae</taxon>
        <taxon>asterids</taxon>
        <taxon>campanulids</taxon>
        <taxon>Apiales</taxon>
        <taxon>Apiaceae</taxon>
        <taxon>Apioideae</taxon>
        <taxon>Scandiceae</taxon>
        <taxon>Daucinae</taxon>
        <taxon>Daucus</taxon>
        <taxon>Daucus sect. Daucus</taxon>
    </lineage>
</organism>
<evidence type="ECO:0000256" key="6">
    <source>
        <dbReference type="RuleBase" id="RU364101"/>
    </source>
</evidence>
<feature type="domain" description="Sec16 Sec23-binding" evidence="8">
    <location>
        <begin position="691"/>
        <end position="948"/>
    </location>
</feature>
<dbReference type="Pfam" id="PF12931">
    <property type="entry name" value="TPR_Sec16"/>
    <property type="match status" value="1"/>
</dbReference>
<feature type="compositionally biased region" description="Polar residues" evidence="7">
    <location>
        <begin position="1001"/>
        <end position="1010"/>
    </location>
</feature>
<feature type="region of interest" description="Disordered" evidence="7">
    <location>
        <begin position="977"/>
        <end position="1063"/>
    </location>
</feature>
<dbReference type="InterPro" id="IPR024298">
    <property type="entry name" value="Sec16_Sec23-bd"/>
</dbReference>
<evidence type="ECO:0000256" key="1">
    <source>
        <dbReference type="ARBA" id="ARBA00004240"/>
    </source>
</evidence>
<dbReference type="GO" id="GO:0070971">
    <property type="term" value="C:endoplasmic reticulum exit site"/>
    <property type="evidence" value="ECO:0007669"/>
    <property type="project" value="TreeGrafter"/>
</dbReference>
<feature type="compositionally biased region" description="Basic and acidic residues" evidence="7">
    <location>
        <begin position="1241"/>
        <end position="1251"/>
    </location>
</feature>
<feature type="compositionally biased region" description="Low complexity" evidence="7">
    <location>
        <begin position="1252"/>
        <end position="1263"/>
    </location>
</feature>
<dbReference type="GO" id="GO:0000139">
    <property type="term" value="C:Golgi membrane"/>
    <property type="evidence" value="ECO:0007669"/>
    <property type="project" value="UniProtKB-SubCell"/>
</dbReference>
<comment type="similarity">
    <text evidence="2 6">Belongs to the SEC16 family.</text>
</comment>
<feature type="region of interest" description="Disordered" evidence="7">
    <location>
        <begin position="1123"/>
        <end position="1143"/>
    </location>
</feature>
<feature type="compositionally biased region" description="Basic and acidic residues" evidence="7">
    <location>
        <begin position="1036"/>
        <end position="1053"/>
    </location>
</feature>
<dbReference type="GO" id="GO:0016192">
    <property type="term" value="P:vesicle-mediated transport"/>
    <property type="evidence" value="ECO:0007669"/>
    <property type="project" value="UniProtKB-KW"/>
</dbReference>
<keyword evidence="4 6" id="KW-0256">Endoplasmic reticulum</keyword>
<sequence length="1358" mass="150035">MAKESSIFEMEDQGDEDFLDYLVEGEDSNRDLVNKELDEVTSSTSCRNAVISERVDLKENVESGISAENVGMEDGGMDSLKNCNVGEDAMEVRTLNDKKSEENLRKEGSIKEVDWSAFSFGGDGTGSYSDFFNELGGSSDNLFGNRENRSGVSLEHVGAEAGVTGRYTSSVNSGQNQEGQNYWSGSEQVVTGQDQSIQYWESLYPGWKYDSNTGQWFQLEGYNGSGCSLPNYDNNSNARLVNSNVGTTQDPNLSYYHQTCHFDGTVPNYNQGSEINSGYTAHMLFDPQYPDWYYDSIAQQWKPLQSYTAPLMPQQVDNNQHSQNVDPSTVETTHGQNHSSYSNFEEPAVHCSPRLMKNNQSMRWCGTISDYGHQSFTNSQFQPVSQSKAFNFSENEILQNYYACNSADQHNQQTWNNQSGTANLYEQANKCYANEYGVAESFNPDKNLYSHNNEHRREAIHQSQFSLSCTDNQKTPTVLQQPAQNGSQSFSTSIEGRSSSSRPPHALVSFGFGGKLIVKRGYCSPATNSMSTQVSDGGVTDTGGVINIFSLIELVMDKHASSIRLGARDYFCCLYRQSLPGPLVGISVSYKELTRWIDDKIVNCGSPDIDYRKGDLLRLLFSLLKIACHHKGNLRSPFGTDNALKDNDSPEFAVAELFASAKKKVPEYSDLGRYMQYFPSEGKMQAVALEVQKLLVSGRIIEALRFAQDGQLWGPALVLATQLGHQFYGETVKQMALRQLIAGSPLRTLCLLISGQPADVFCFYDSDSLSVTEKISQQPSQAGALAMLCNWEENLAIITANRTKNDELVIIHLGDCLMKEKAEVIGAHICYLVAEANFGSYSDKARMCLISADHWRSPRTYASPEAIQMTELYEYSKSLGNPQFLLLPFQPYKLIYAFMLAEVGKISEALRYCQAILKCWKISRAPEVDTWKYLVSSLEERLRIYQQGGYAASSSPAKLVGKFLKLFDNTAQRVVGGLPPPVPVTSSNASRHHENQRGPRVSSSQSTTAMPSLVPSESMEPISEWTGSQKPRHSRSISEPDIGKSPRKSDSSKDASSPDMHENESGFGGYYRFGRFGSQLFHKTVGMVLRSLPDRQAKLGEKNKFYYDENLKRWVEEGIDHPAEEAALPPPPTTSALQKTASQENLNDRLQAENLHGSSGQDFIGSSSSDSIPGIPPIPRSSMNSTTRGRMGIRARYVDTFNKGAAIPTNIPASSGISPKPGGGPTAKFFVPTPMSSSSNEIERTSGEHVQESNNTNSSPTSSTEDDPPSTTLKPLSGALKRNPSMGSILTKSSLRSNSNSNLSPHSRRTVSWSGSFNEVSFIPDSAEYKTPGEESSPQMFLSPVSSIQDDFQEVELN</sequence>
<keyword evidence="6" id="KW-0333">Golgi apparatus</keyword>
<name>A0AAF0XLS6_DAUCS</name>
<evidence type="ECO:0000313" key="10">
    <source>
        <dbReference type="EMBL" id="WOH09344.1"/>
    </source>
</evidence>
<dbReference type="GO" id="GO:0070973">
    <property type="term" value="P:protein localization to endoplasmic reticulum exit site"/>
    <property type="evidence" value="ECO:0007669"/>
    <property type="project" value="TreeGrafter"/>
</dbReference>
<evidence type="ECO:0000256" key="4">
    <source>
        <dbReference type="ARBA" id="ARBA00022824"/>
    </source>
</evidence>
<comment type="subcellular location">
    <subcellularLocation>
        <location evidence="1">Endoplasmic reticulum</location>
    </subcellularLocation>
    <subcellularLocation>
        <location evidence="6">Golgi apparatus membrane</location>
    </subcellularLocation>
</comment>
<feature type="compositionally biased region" description="Low complexity" evidence="7">
    <location>
        <begin position="1293"/>
        <end position="1305"/>
    </location>
</feature>
<feature type="compositionally biased region" description="Polar residues" evidence="7">
    <location>
        <begin position="477"/>
        <end position="488"/>
    </location>
</feature>
<dbReference type="Pfam" id="PF12932">
    <property type="entry name" value="Sec16"/>
    <property type="match status" value="1"/>
</dbReference>
<dbReference type="Gene3D" id="1.25.40.1030">
    <property type="match status" value="1"/>
</dbReference>
<dbReference type="InterPro" id="IPR024340">
    <property type="entry name" value="Sec16_CCD"/>
</dbReference>
<accession>A0AAF0XLS6</accession>
<feature type="region of interest" description="Disordered" evidence="7">
    <location>
        <begin position="1156"/>
        <end position="1186"/>
    </location>
</feature>
<reference evidence="10" key="2">
    <citation type="submission" date="2022-03" db="EMBL/GenBank/DDBJ databases">
        <title>Draft title - Genomic analysis of global carrot germplasm unveils the trajectory of domestication and the origin of high carotenoid orange carrot.</title>
        <authorList>
            <person name="Iorizzo M."/>
            <person name="Ellison S."/>
            <person name="Senalik D."/>
            <person name="Macko-Podgorni A."/>
            <person name="Grzebelus D."/>
            <person name="Bostan H."/>
            <person name="Rolling W."/>
            <person name="Curaba J."/>
            <person name="Simon P."/>
        </authorList>
    </citation>
    <scope>NUCLEOTIDE SEQUENCE</scope>
    <source>
        <tissue evidence="10">Leaf</tissue>
    </source>
</reference>
<feature type="compositionally biased region" description="Polar residues" evidence="7">
    <location>
        <begin position="1334"/>
        <end position="1350"/>
    </location>
</feature>
<evidence type="ECO:0000259" key="9">
    <source>
        <dbReference type="Pfam" id="PF12932"/>
    </source>
</evidence>
<feature type="domain" description="Sec16 central conserved" evidence="9">
    <location>
        <begin position="505"/>
        <end position="632"/>
    </location>
</feature>
<feature type="region of interest" description="Disordered" evidence="7">
    <location>
        <begin position="1327"/>
        <end position="1358"/>
    </location>
</feature>
<evidence type="ECO:0000259" key="8">
    <source>
        <dbReference type="Pfam" id="PF12931"/>
    </source>
</evidence>
<dbReference type="EMBL" id="CP093349">
    <property type="protein sequence ID" value="WOH09344.1"/>
    <property type="molecule type" value="Genomic_DNA"/>
</dbReference>
<evidence type="ECO:0000256" key="5">
    <source>
        <dbReference type="ARBA" id="ARBA00022892"/>
    </source>
</evidence>
<reference evidence="10" key="1">
    <citation type="journal article" date="2016" name="Nat. Genet.">
        <title>A high-quality carrot genome assembly provides new insights into carotenoid accumulation and asterid genome evolution.</title>
        <authorList>
            <person name="Iorizzo M."/>
            <person name="Ellison S."/>
            <person name="Senalik D."/>
            <person name="Zeng P."/>
            <person name="Satapoomin P."/>
            <person name="Huang J."/>
            <person name="Bowman M."/>
            <person name="Iovene M."/>
            <person name="Sanseverino W."/>
            <person name="Cavagnaro P."/>
            <person name="Yildiz M."/>
            <person name="Macko-Podgorni A."/>
            <person name="Moranska E."/>
            <person name="Grzebelus E."/>
            <person name="Grzebelus D."/>
            <person name="Ashrafi H."/>
            <person name="Zheng Z."/>
            <person name="Cheng S."/>
            <person name="Spooner D."/>
            <person name="Van Deynze A."/>
            <person name="Simon P."/>
        </authorList>
    </citation>
    <scope>NUCLEOTIDE SEQUENCE</scope>
    <source>
        <tissue evidence="10">Leaf</tissue>
    </source>
</reference>
<dbReference type="GO" id="GO:0015031">
    <property type="term" value="P:protein transport"/>
    <property type="evidence" value="ECO:0007669"/>
    <property type="project" value="UniProtKB-KW"/>
</dbReference>
<dbReference type="PANTHER" id="PTHR13402:SF17">
    <property type="entry name" value="PROTEIN TRANSPORT PROTEIN SEC16"/>
    <property type="match status" value="1"/>
</dbReference>
<keyword evidence="6" id="KW-0653">Protein transport</keyword>
<keyword evidence="3 6" id="KW-0813">Transport</keyword>
<keyword evidence="5 6" id="KW-0931">ER-Golgi transport</keyword>
<evidence type="ECO:0000256" key="2">
    <source>
        <dbReference type="ARBA" id="ARBA00005927"/>
    </source>
</evidence>